<organism evidence="1 2">
    <name type="scientific">Populus deltoides</name>
    <name type="common">Eastern poplar</name>
    <name type="synonym">Eastern cottonwood</name>
    <dbReference type="NCBI Taxonomy" id="3696"/>
    <lineage>
        <taxon>Eukaryota</taxon>
        <taxon>Viridiplantae</taxon>
        <taxon>Streptophyta</taxon>
        <taxon>Embryophyta</taxon>
        <taxon>Tracheophyta</taxon>
        <taxon>Spermatophyta</taxon>
        <taxon>Magnoliopsida</taxon>
        <taxon>eudicotyledons</taxon>
        <taxon>Gunneridae</taxon>
        <taxon>Pentapetalae</taxon>
        <taxon>rosids</taxon>
        <taxon>fabids</taxon>
        <taxon>Malpighiales</taxon>
        <taxon>Salicaceae</taxon>
        <taxon>Saliceae</taxon>
        <taxon>Populus</taxon>
    </lineage>
</organism>
<protein>
    <submittedName>
        <fullName evidence="1">Uncharacterized protein</fullName>
    </submittedName>
</protein>
<evidence type="ECO:0000313" key="1">
    <source>
        <dbReference type="EMBL" id="KAH8498743.1"/>
    </source>
</evidence>
<dbReference type="Proteomes" id="UP000807159">
    <property type="component" value="Chromosome 9"/>
</dbReference>
<sequence length="115" mass="13155">MKNIFGIVGMDVIMAPGAEAGYLWEKINLEKSIIILLANILLTIDGVPVWYGKIYEATVDILEDSTVGNRCMDQDQQNQKQCLLDQQKFMEVGVYSHAEVGWRERLHGRKQETKR</sequence>
<proteinExistence type="predicted"/>
<accession>A0A8T2Y0W4</accession>
<comment type="caution">
    <text evidence="1">The sequence shown here is derived from an EMBL/GenBank/DDBJ whole genome shotgun (WGS) entry which is preliminary data.</text>
</comment>
<dbReference type="EMBL" id="JACEGQ020000009">
    <property type="protein sequence ID" value="KAH8498743.1"/>
    <property type="molecule type" value="Genomic_DNA"/>
</dbReference>
<gene>
    <name evidence="1" type="ORF">H0E87_017610</name>
</gene>
<name>A0A8T2Y0W4_POPDE</name>
<keyword evidence="2" id="KW-1185">Reference proteome</keyword>
<reference evidence="1" key="1">
    <citation type="journal article" date="2021" name="J. Hered.">
        <title>Genome Assembly of Salicaceae Populus deltoides (Eastern Cottonwood) I-69 Based on Nanopore Sequencing and Hi-C Technologies.</title>
        <authorList>
            <person name="Bai S."/>
            <person name="Wu H."/>
            <person name="Zhang J."/>
            <person name="Pan Z."/>
            <person name="Zhao W."/>
            <person name="Li Z."/>
            <person name="Tong C."/>
        </authorList>
    </citation>
    <scope>NUCLEOTIDE SEQUENCE</scope>
    <source>
        <tissue evidence="1">Leaf</tissue>
    </source>
</reference>
<dbReference type="AlphaFoldDB" id="A0A8T2Y0W4"/>
<evidence type="ECO:0000313" key="2">
    <source>
        <dbReference type="Proteomes" id="UP000807159"/>
    </source>
</evidence>